<sequence>MLPESGADFPTWRLHRSGSHLDFNIYGYEPSLAAGVIFLVAFSLITLFQIGRMFRSRVWWMVVLVLGGFLETLGWVGRTWAAINLYNLNAFMTQQVCLILAPCFYSATVYALLGLIIRSVGRRYSLLPANAYLWIFCIADIVSIAVQGAGGGISAGALADDKSSRTGANIMLAGIVLQLFFMLVFAGLAIDVWMRLRRDRSYRSIAHAQEGNLTPLGWGIGVATVMIIIRGGYRTGELTEGWGGYLLTHEPYFCVLDSALMVICQGVFCFVWPRRGHSTSTDHSSSALAPEPSRGSSWADKEAAKSGETMIAAAPSQEKLATV</sequence>
<feature type="transmembrane region" description="Helical" evidence="6">
    <location>
        <begin position="58"/>
        <end position="76"/>
    </location>
</feature>
<dbReference type="PANTHER" id="PTHR31465:SF9">
    <property type="entry name" value="SPHINGOID LONG-CHAIN BASE TRANSPORTER RSB1"/>
    <property type="match status" value="1"/>
</dbReference>
<gene>
    <name evidence="7" type="ORF">BMF94_2911</name>
</gene>
<evidence type="ECO:0000256" key="5">
    <source>
        <dbReference type="SAM" id="MobiDB-lite"/>
    </source>
</evidence>
<accession>A0A2S5BBE3</accession>
<feature type="transmembrane region" description="Helical" evidence="6">
    <location>
        <begin position="129"/>
        <end position="150"/>
    </location>
</feature>
<dbReference type="PANTHER" id="PTHR31465">
    <property type="entry name" value="PROTEIN RTA1-RELATED"/>
    <property type="match status" value="1"/>
</dbReference>
<feature type="region of interest" description="Disordered" evidence="5">
    <location>
        <begin position="279"/>
        <end position="323"/>
    </location>
</feature>
<dbReference type="Pfam" id="PF04479">
    <property type="entry name" value="RTA1"/>
    <property type="match status" value="1"/>
</dbReference>
<dbReference type="STRING" id="741276.A0A2S5BBE3"/>
<name>A0A2S5BBE3_9BASI</name>
<evidence type="ECO:0000256" key="2">
    <source>
        <dbReference type="ARBA" id="ARBA00022692"/>
    </source>
</evidence>
<evidence type="ECO:0000256" key="6">
    <source>
        <dbReference type="SAM" id="Phobius"/>
    </source>
</evidence>
<dbReference type="EMBL" id="PJQD01000029">
    <property type="protein sequence ID" value="POY74099.1"/>
    <property type="molecule type" value="Genomic_DNA"/>
</dbReference>
<comment type="caution">
    <text evidence="7">The sequence shown here is derived from an EMBL/GenBank/DDBJ whole genome shotgun (WGS) entry which is preliminary data.</text>
</comment>
<proteinExistence type="predicted"/>
<dbReference type="InterPro" id="IPR007568">
    <property type="entry name" value="RTA1"/>
</dbReference>
<evidence type="ECO:0000256" key="3">
    <source>
        <dbReference type="ARBA" id="ARBA00022989"/>
    </source>
</evidence>
<protein>
    <submittedName>
        <fullName evidence="7">Uncharacterized protein</fullName>
    </submittedName>
</protein>
<reference evidence="7 8" key="1">
    <citation type="journal article" date="2018" name="Front. Microbiol.">
        <title>Prospects for Fungal Bioremediation of Acidic Radioactive Waste Sites: Characterization and Genome Sequence of Rhodotorula taiwanensis MD1149.</title>
        <authorList>
            <person name="Tkavc R."/>
            <person name="Matrosova V.Y."/>
            <person name="Grichenko O.E."/>
            <person name="Gostincar C."/>
            <person name="Volpe R.P."/>
            <person name="Klimenkova P."/>
            <person name="Gaidamakova E.K."/>
            <person name="Zhou C.E."/>
            <person name="Stewart B.J."/>
            <person name="Lyman M.G."/>
            <person name="Malfatti S.A."/>
            <person name="Rubinfeld B."/>
            <person name="Courtot M."/>
            <person name="Singh J."/>
            <person name="Dalgard C.L."/>
            <person name="Hamilton T."/>
            <person name="Frey K.G."/>
            <person name="Gunde-Cimerman N."/>
            <person name="Dugan L."/>
            <person name="Daly M.J."/>
        </authorList>
    </citation>
    <scope>NUCLEOTIDE SEQUENCE [LARGE SCALE GENOMIC DNA]</scope>
    <source>
        <strain evidence="7 8">MD1149</strain>
    </source>
</reference>
<dbReference type="Proteomes" id="UP000237144">
    <property type="component" value="Unassembled WGS sequence"/>
</dbReference>
<comment type="subcellular location">
    <subcellularLocation>
        <location evidence="1">Membrane</location>
        <topology evidence="1">Multi-pass membrane protein</topology>
    </subcellularLocation>
</comment>
<feature type="transmembrane region" description="Helical" evidence="6">
    <location>
        <begin position="96"/>
        <end position="117"/>
    </location>
</feature>
<feature type="transmembrane region" description="Helical" evidence="6">
    <location>
        <begin position="253"/>
        <end position="272"/>
    </location>
</feature>
<keyword evidence="4 6" id="KW-0472">Membrane</keyword>
<dbReference type="GO" id="GO:0000324">
    <property type="term" value="C:fungal-type vacuole"/>
    <property type="evidence" value="ECO:0007669"/>
    <property type="project" value="TreeGrafter"/>
</dbReference>
<keyword evidence="3 6" id="KW-1133">Transmembrane helix</keyword>
<organism evidence="7 8">
    <name type="scientific">Rhodotorula taiwanensis</name>
    <dbReference type="NCBI Taxonomy" id="741276"/>
    <lineage>
        <taxon>Eukaryota</taxon>
        <taxon>Fungi</taxon>
        <taxon>Dikarya</taxon>
        <taxon>Basidiomycota</taxon>
        <taxon>Pucciniomycotina</taxon>
        <taxon>Microbotryomycetes</taxon>
        <taxon>Sporidiobolales</taxon>
        <taxon>Sporidiobolaceae</taxon>
        <taxon>Rhodotorula</taxon>
    </lineage>
</organism>
<dbReference type="AlphaFoldDB" id="A0A2S5BBE3"/>
<keyword evidence="8" id="KW-1185">Reference proteome</keyword>
<dbReference type="OrthoDB" id="3358017at2759"/>
<evidence type="ECO:0000256" key="4">
    <source>
        <dbReference type="ARBA" id="ARBA00023136"/>
    </source>
</evidence>
<dbReference type="GO" id="GO:0005886">
    <property type="term" value="C:plasma membrane"/>
    <property type="evidence" value="ECO:0007669"/>
    <property type="project" value="TreeGrafter"/>
</dbReference>
<evidence type="ECO:0000313" key="8">
    <source>
        <dbReference type="Proteomes" id="UP000237144"/>
    </source>
</evidence>
<feature type="transmembrane region" description="Helical" evidence="6">
    <location>
        <begin position="32"/>
        <end position="51"/>
    </location>
</feature>
<evidence type="ECO:0000313" key="7">
    <source>
        <dbReference type="EMBL" id="POY74099.1"/>
    </source>
</evidence>
<evidence type="ECO:0000256" key="1">
    <source>
        <dbReference type="ARBA" id="ARBA00004141"/>
    </source>
</evidence>
<feature type="transmembrane region" description="Helical" evidence="6">
    <location>
        <begin position="215"/>
        <end position="233"/>
    </location>
</feature>
<feature type="transmembrane region" description="Helical" evidence="6">
    <location>
        <begin position="170"/>
        <end position="194"/>
    </location>
</feature>
<keyword evidence="2 6" id="KW-0812">Transmembrane</keyword>